<evidence type="ECO:0000256" key="2">
    <source>
        <dbReference type="SAM" id="MobiDB-lite"/>
    </source>
</evidence>
<feature type="region of interest" description="Disordered" evidence="2">
    <location>
        <begin position="263"/>
        <end position="327"/>
    </location>
</feature>
<evidence type="ECO:0000313" key="4">
    <source>
        <dbReference type="EMBL" id="CAI4012631.1"/>
    </source>
</evidence>
<comment type="caution">
    <text evidence="4">The sequence shown here is derived from an EMBL/GenBank/DDBJ whole genome shotgun (WGS) entry which is preliminary data.</text>
</comment>
<feature type="compositionally biased region" description="Basic and acidic residues" evidence="2">
    <location>
        <begin position="280"/>
        <end position="300"/>
    </location>
</feature>
<dbReference type="PANTHER" id="PTHR11439">
    <property type="entry name" value="GAG-POL-RELATED RETROTRANSPOSON"/>
    <property type="match status" value="1"/>
</dbReference>
<feature type="compositionally biased region" description="Low complexity" evidence="2">
    <location>
        <begin position="2106"/>
        <end position="2121"/>
    </location>
</feature>
<feature type="region of interest" description="Disordered" evidence="2">
    <location>
        <begin position="215"/>
        <end position="243"/>
    </location>
</feature>
<feature type="region of interest" description="Disordered" evidence="2">
    <location>
        <begin position="1214"/>
        <end position="1281"/>
    </location>
</feature>
<evidence type="ECO:0000313" key="7">
    <source>
        <dbReference type="Proteomes" id="UP001152797"/>
    </source>
</evidence>
<dbReference type="EMBL" id="CAMXCT010005556">
    <property type="protein sequence ID" value="CAI4012631.1"/>
    <property type="molecule type" value="Genomic_DNA"/>
</dbReference>
<keyword evidence="1" id="KW-0862">Zinc</keyword>
<feature type="compositionally biased region" description="Basic and acidic residues" evidence="2">
    <location>
        <begin position="617"/>
        <end position="638"/>
    </location>
</feature>
<protein>
    <submittedName>
        <fullName evidence="6">Copia protein (Gag-int-pol protein) [Cleaved into: Copia VLP protein Copia protease ]</fullName>
    </submittedName>
</protein>
<feature type="region of interest" description="Disordered" evidence="2">
    <location>
        <begin position="1938"/>
        <end position="1973"/>
    </location>
</feature>
<keyword evidence="1" id="KW-0479">Metal-binding</keyword>
<feature type="compositionally biased region" description="Polar residues" evidence="2">
    <location>
        <begin position="2089"/>
        <end position="2101"/>
    </location>
</feature>
<feature type="compositionally biased region" description="Basic and acidic residues" evidence="2">
    <location>
        <begin position="1942"/>
        <end position="1956"/>
    </location>
</feature>
<feature type="compositionally biased region" description="Acidic residues" evidence="2">
    <location>
        <begin position="1217"/>
        <end position="1267"/>
    </location>
</feature>
<dbReference type="GO" id="GO:0008270">
    <property type="term" value="F:zinc ion binding"/>
    <property type="evidence" value="ECO:0007669"/>
    <property type="project" value="UniProtKB-KW"/>
</dbReference>
<keyword evidence="7" id="KW-1185">Reference proteome</keyword>
<dbReference type="GO" id="GO:0006508">
    <property type="term" value="P:proteolysis"/>
    <property type="evidence" value="ECO:0007669"/>
    <property type="project" value="UniProtKB-KW"/>
</dbReference>
<feature type="compositionally biased region" description="Basic and acidic residues" evidence="2">
    <location>
        <begin position="46"/>
        <end position="59"/>
    </location>
</feature>
<feature type="compositionally biased region" description="Basic and acidic residues" evidence="2">
    <location>
        <begin position="80"/>
        <end position="94"/>
    </location>
</feature>
<dbReference type="GO" id="GO:0003676">
    <property type="term" value="F:nucleic acid binding"/>
    <property type="evidence" value="ECO:0007669"/>
    <property type="project" value="InterPro"/>
</dbReference>
<feature type="compositionally biased region" description="Basic and acidic residues" evidence="2">
    <location>
        <begin position="2077"/>
        <end position="2088"/>
    </location>
</feature>
<feature type="region of interest" description="Disordered" evidence="2">
    <location>
        <begin position="614"/>
        <end position="673"/>
    </location>
</feature>
<dbReference type="CDD" id="cd09272">
    <property type="entry name" value="RNase_HI_RT_Ty1"/>
    <property type="match status" value="1"/>
</dbReference>
<evidence type="ECO:0000313" key="5">
    <source>
        <dbReference type="EMBL" id="CAL1166006.1"/>
    </source>
</evidence>
<keyword evidence="6" id="KW-0645">Protease</keyword>
<keyword evidence="6" id="KW-0378">Hydrolase</keyword>
<keyword evidence="1" id="KW-0863">Zinc-finger</keyword>
<dbReference type="Proteomes" id="UP001152797">
    <property type="component" value="Unassembled WGS sequence"/>
</dbReference>
<feature type="compositionally biased region" description="Basic and acidic residues" evidence="2">
    <location>
        <begin position="648"/>
        <end position="658"/>
    </location>
</feature>
<feature type="compositionally biased region" description="Polar residues" evidence="2">
    <location>
        <begin position="2056"/>
        <end position="2069"/>
    </location>
</feature>
<reference evidence="5" key="2">
    <citation type="submission" date="2024-04" db="EMBL/GenBank/DDBJ databases">
        <authorList>
            <person name="Chen Y."/>
            <person name="Shah S."/>
            <person name="Dougan E. K."/>
            <person name="Thang M."/>
            <person name="Chan C."/>
        </authorList>
    </citation>
    <scope>NUCLEOTIDE SEQUENCE [LARGE SCALE GENOMIC DNA]</scope>
</reference>
<name>A0A9P1DNC4_9DINO</name>
<dbReference type="OrthoDB" id="3562068at2759"/>
<feature type="region of interest" description="Disordered" evidence="2">
    <location>
        <begin position="1008"/>
        <end position="1027"/>
    </location>
</feature>
<evidence type="ECO:0000256" key="1">
    <source>
        <dbReference type="PROSITE-ProRule" id="PRU00047"/>
    </source>
</evidence>
<dbReference type="Pfam" id="PF07727">
    <property type="entry name" value="RVT_2"/>
    <property type="match status" value="1"/>
</dbReference>
<feature type="region of interest" description="Disordered" evidence="2">
    <location>
        <begin position="2052"/>
        <end position="2163"/>
    </location>
</feature>
<feature type="region of interest" description="Disordered" evidence="2">
    <location>
        <begin position="1"/>
        <end position="156"/>
    </location>
</feature>
<dbReference type="PANTHER" id="PTHR11439:SF483">
    <property type="entry name" value="PEPTIDE SYNTHASE GLIP-LIKE, PUTATIVE (AFU_ORTHOLOGUE AFUA_3G12920)-RELATED"/>
    <property type="match status" value="1"/>
</dbReference>
<accession>A0A9P1DNC4</accession>
<proteinExistence type="predicted"/>
<reference evidence="4" key="1">
    <citation type="submission" date="2022-10" db="EMBL/GenBank/DDBJ databases">
        <authorList>
            <person name="Chen Y."/>
            <person name="Dougan E. K."/>
            <person name="Chan C."/>
            <person name="Rhodes N."/>
            <person name="Thang M."/>
        </authorList>
    </citation>
    <scope>NUCLEOTIDE SEQUENCE</scope>
</reference>
<dbReference type="EMBL" id="CAMXCT030005556">
    <property type="protein sequence ID" value="CAL4799943.1"/>
    <property type="molecule type" value="Genomic_DNA"/>
</dbReference>
<dbReference type="InterPro" id="IPR043502">
    <property type="entry name" value="DNA/RNA_pol_sf"/>
</dbReference>
<dbReference type="GO" id="GO:0008233">
    <property type="term" value="F:peptidase activity"/>
    <property type="evidence" value="ECO:0007669"/>
    <property type="project" value="UniProtKB-KW"/>
</dbReference>
<dbReference type="SUPFAM" id="SSF56672">
    <property type="entry name" value="DNA/RNA polymerases"/>
    <property type="match status" value="1"/>
</dbReference>
<feature type="compositionally biased region" description="Basic and acidic residues" evidence="2">
    <location>
        <begin position="1272"/>
        <end position="1281"/>
    </location>
</feature>
<feature type="compositionally biased region" description="Polar residues" evidence="2">
    <location>
        <begin position="266"/>
        <end position="278"/>
    </location>
</feature>
<feature type="compositionally biased region" description="Basic and acidic residues" evidence="2">
    <location>
        <begin position="1"/>
        <end position="13"/>
    </location>
</feature>
<dbReference type="InterPro" id="IPR013103">
    <property type="entry name" value="RVT_2"/>
</dbReference>
<sequence>MQRRKATPEELKQGMEQMMAAQERLSKEATEEPIEDIPGSHSDVAQGKEPRLEDAKEFLDVGSEGIETSRDVAPSQQEGQKAERSSPKRLEDSQGSKQPPKTPKRISVSAPAAQSSEPAASVAQKPGAESVSGKGKGTKREEKTGQDLACDPVRPPVESQMYTAGFESGPDRSHMTTPLFSAQQLREWEELHSRAPWLYRLTPGVQRPVWLEEEERRPRLLQEERAEEEERARRLQREAEVNEMRRRLQSLEEENLRLKMERENLRQSIAQPKGSSYGTPEDKDAEVFPKEAETTKEEAQTPKGGSGEAEDQKEENRGSAGAQLPMNEERKLQATMMHSMVKLMEGMQTMQAQILDVRRQKDVEVVKNAAVELPKLQEWKADTAPLDLADWLLVVEPVLSDLSDNSQQWWEAMLASVRQWYAEHQEKTPLERVNHKPQVPLPLQDPRFQRLEKRATALLMSAIPPAQQEEVVASKEVNTVGILSRLMLCYQPGGLSEKGAILTALDSPEEASSLAGAVTGLRRWLRWHRRAGEVGVTRPDATLQIKGLGRLMKRVLKDNADLAFRVQLSRSSLQVDTAPTEEGCKKGKQCTWSHVLEGDRRRCWTCGSTGHLAPACDRPREPLRDQGEKGQKGGEGKGFHKPSGKALKKGESQQKEEGPGGEATSEESATSAETMKGLLEEANRILKGLSARTGEAESRTKDERLIAMQGQLDELRELKVLRLSRIGKEQEAYGLLDSGATNPMRGKRRGENLSQLEEVQVTLADGSQVGMKMTASGVMVVEDEWAEPIVPLGLLTSKLGYVASWKKGRMTLSHPIDGKVEVCMRSGCPQVSRLDALRIIQKLEEVETPRMQALKLSQEEMWLWGLMEAHPVLRMLPEAIKRRLVVKPAEDLRGIPDANRRRRRVMAEQGFVVHLYAGESAGYNLSRAFKEAGGDGRRLVEIDVKRENHEKHRKGAHDMLDDENGPFASLLRSALDGSLLGIVMGPNCRTRSVLRHYPLAIPGGGPRPLRSWDQPWGKSGNTPEEQRKVEDDDVLLWRGLMLFIIREEVRKALHSDKIPVTRLGLEQPADPTHYIPEVVTLWKTEEWELLRSMYDLKAQSFKQSAWGGDELSGAVKMAPGMMKEVAMRIQQDVLRAKLKAAKMSWAEHLERGHTPFRRDCRVCQEASARGRMHSKVKHPRAGVMSLDVTGPYKKGKDIDGEAKFMLIGTYTWLRPPDEEEATEVDEEPELEAQEDEDQWPEIEDQEAAQEEEEEQAEAAEDPQEEQQAEPPRAFEEPPEPPKIEVMRIGIPIKGKTQEAVLSGFIELYLQLKEPPPPKDEMWLAIAEEVERDEIQERRRIREKRPIRDGGLEGLLGIRRMIQEEAQSVEMDQLDNALLTFQKMDPWKKVMKRAEGAEQEILQTKIVSPQELVKDVHLWDEAIEAELDALLNAKEALRKITSEEKARLEERHPDLLVVPSKLVITRKAGGRRKVRIVACGNYVEKTEKEDVFASGSDSISFRIALKKSLDEGWSGATADIRTAFLNAPLGRSAEALEGLWKKEELEELGQEVVVVLVKPPALLIKLGYISPEDWWVAVKAVYGLRQSPKAWGDHRALVQSTTDPNVWKIVKRSGGLDEEMEGLCVVYVDDLMVLSQEHIVKECLERISREWEISTPEWLNEVKPVKFLGMEVLMGTKSAFITQESYVQDLLRRNGEEEGHKSGIPISKDQVLRLEEEDHTKSPEDVKAAQRATGELMWLVTRSRPDLMFALSKMSQATLKNPKEVLLVAKQVWKYLRKTKAEGLELKAGGKDLEVYTDSSYGPGGLDSQGTVLVLWGKSPIMWKSGRQGAPALSTAESELTEGIDGMIMGDSVDVLILELSQDTYAKVIKIDNTAAVSLMTEAAGSWRTRHLRLRASHLRWRIGRLDWVVEAISGQVQIADIGTKALTAPRLEELKQMMGMKQRRDDQEEERQEQKDSGSSQHMKKGAEETGLQEAGAEVERILRMVILLCSVQQAKAQEQEEEEGWSSLAQLVALTVFAMIGVTTCIGWMVRLMTPARRSLEEEELKKRVKEALSADSSQRGASRAQESSHGRATPTRKEQGHEDEGGRQQQAAASSTSGVHTPEEPASSSQAVPPSQISVKAPPPITKQAPLPAPASTQHQRTVPTMSGNTWTPGEERGQRAVRGSIRSPIFVTPWGARYHEYTSCPTLANTKRFVPCQWCDACAPLGKTGDQPVYTCGPGSKAHYDSDCVAMTDSGRKYQKCQRCVDAT</sequence>
<gene>
    <name evidence="4" type="ORF">C1SCF055_LOCUS37677</name>
</gene>
<feature type="compositionally biased region" description="Low complexity" evidence="2">
    <location>
        <begin position="662"/>
        <end position="673"/>
    </location>
</feature>
<feature type="compositionally biased region" description="Polar residues" evidence="2">
    <location>
        <begin position="2137"/>
        <end position="2154"/>
    </location>
</feature>
<dbReference type="EMBL" id="CAMXCT020005556">
    <property type="protein sequence ID" value="CAL1166006.1"/>
    <property type="molecule type" value="Genomic_DNA"/>
</dbReference>
<evidence type="ECO:0000259" key="3">
    <source>
        <dbReference type="PROSITE" id="PS50158"/>
    </source>
</evidence>
<organism evidence="4">
    <name type="scientific">Cladocopium goreaui</name>
    <dbReference type="NCBI Taxonomy" id="2562237"/>
    <lineage>
        <taxon>Eukaryota</taxon>
        <taxon>Sar</taxon>
        <taxon>Alveolata</taxon>
        <taxon>Dinophyceae</taxon>
        <taxon>Suessiales</taxon>
        <taxon>Symbiodiniaceae</taxon>
        <taxon>Cladocopium</taxon>
    </lineage>
</organism>
<dbReference type="PROSITE" id="PS50158">
    <property type="entry name" value="ZF_CCHC"/>
    <property type="match status" value="1"/>
</dbReference>
<feature type="domain" description="CCHC-type" evidence="3">
    <location>
        <begin position="601"/>
        <end position="616"/>
    </location>
</feature>
<feature type="compositionally biased region" description="Low complexity" evidence="2">
    <location>
        <begin position="107"/>
        <end position="124"/>
    </location>
</feature>
<evidence type="ECO:0000313" key="6">
    <source>
        <dbReference type="EMBL" id="CAL4799943.1"/>
    </source>
</evidence>
<dbReference type="InterPro" id="IPR001878">
    <property type="entry name" value="Znf_CCHC"/>
</dbReference>